<name>A0A2M7SCA4_9BACT</name>
<accession>A0A2M7SCA4</accession>
<proteinExistence type="predicted"/>
<feature type="domain" description="Putative zinc-finger" evidence="2">
    <location>
        <begin position="6"/>
        <end position="35"/>
    </location>
</feature>
<evidence type="ECO:0000313" key="4">
    <source>
        <dbReference type="Proteomes" id="UP000229307"/>
    </source>
</evidence>
<organism evidence="3 4">
    <name type="scientific">Candidatus Desantisbacteria bacterium CG_4_10_14_0_8_um_filter_48_22</name>
    <dbReference type="NCBI Taxonomy" id="1974543"/>
    <lineage>
        <taxon>Bacteria</taxon>
        <taxon>Candidatus Desantisiibacteriota</taxon>
    </lineage>
</organism>
<dbReference type="InterPro" id="IPR041916">
    <property type="entry name" value="Anti_sigma_zinc_sf"/>
</dbReference>
<evidence type="ECO:0000259" key="2">
    <source>
        <dbReference type="Pfam" id="PF13490"/>
    </source>
</evidence>
<feature type="transmembrane region" description="Helical" evidence="1">
    <location>
        <begin position="85"/>
        <end position="104"/>
    </location>
</feature>
<dbReference type="EMBL" id="PFMR01000140">
    <property type="protein sequence ID" value="PIZ17128.1"/>
    <property type="molecule type" value="Genomic_DNA"/>
</dbReference>
<keyword evidence="1" id="KW-0812">Transmembrane</keyword>
<keyword evidence="1" id="KW-1133">Transmembrane helix</keyword>
<keyword evidence="1" id="KW-0472">Membrane</keyword>
<dbReference type="Pfam" id="PF13490">
    <property type="entry name" value="zf-HC2"/>
    <property type="match status" value="1"/>
</dbReference>
<dbReference type="AlphaFoldDB" id="A0A2M7SCA4"/>
<reference evidence="4" key="1">
    <citation type="submission" date="2017-09" db="EMBL/GenBank/DDBJ databases">
        <title>Depth-based differentiation of microbial function through sediment-hosted aquifers and enrichment of novel symbionts in the deep terrestrial subsurface.</title>
        <authorList>
            <person name="Probst A.J."/>
            <person name="Ladd B."/>
            <person name="Jarett J.K."/>
            <person name="Geller-Mcgrath D.E."/>
            <person name="Sieber C.M.K."/>
            <person name="Emerson J.B."/>
            <person name="Anantharaman K."/>
            <person name="Thomas B.C."/>
            <person name="Malmstrom R."/>
            <person name="Stieglmeier M."/>
            <person name="Klingl A."/>
            <person name="Woyke T."/>
            <person name="Ryan C.M."/>
            <person name="Banfield J.F."/>
        </authorList>
    </citation>
    <scope>NUCLEOTIDE SEQUENCE [LARGE SCALE GENOMIC DNA]</scope>
</reference>
<comment type="caution">
    <text evidence="3">The sequence shown here is derived from an EMBL/GenBank/DDBJ whole genome shotgun (WGS) entry which is preliminary data.</text>
</comment>
<dbReference type="InterPro" id="IPR027383">
    <property type="entry name" value="Znf_put"/>
</dbReference>
<sequence>MQCDHRDLIRKYLDSELAGREKESFERHLCSCSECSRELSFYKGLDEKAKGLEPALPPQDFTQRVMAGIEEPGRAAAPNPVYMKLRWAVAYAATAAGVLVPLLGY</sequence>
<dbReference type="Proteomes" id="UP000229307">
    <property type="component" value="Unassembled WGS sequence"/>
</dbReference>
<evidence type="ECO:0000313" key="3">
    <source>
        <dbReference type="EMBL" id="PIZ17128.1"/>
    </source>
</evidence>
<dbReference type="Gene3D" id="1.10.10.1320">
    <property type="entry name" value="Anti-sigma factor, zinc-finger domain"/>
    <property type="match status" value="1"/>
</dbReference>
<evidence type="ECO:0000256" key="1">
    <source>
        <dbReference type="SAM" id="Phobius"/>
    </source>
</evidence>
<protein>
    <recommendedName>
        <fullName evidence="2">Putative zinc-finger domain-containing protein</fullName>
    </recommendedName>
</protein>
<gene>
    <name evidence="3" type="ORF">COY52_05075</name>
</gene>